<comment type="pathway">
    <text evidence="4">Quinol/quinone metabolism; menaquinone biosynthesis; menaquinol from 1,4-dihydroxy-2-naphthoate: step 2/2.</text>
</comment>
<comment type="catalytic activity">
    <reaction evidence="4">
        <text>a 2-demethylmenaquinol + S-adenosyl-L-methionine = a menaquinol + S-adenosyl-L-homocysteine + H(+)</text>
        <dbReference type="Rhea" id="RHEA:42640"/>
        <dbReference type="Rhea" id="RHEA-COMP:9539"/>
        <dbReference type="Rhea" id="RHEA-COMP:9563"/>
        <dbReference type="ChEBI" id="CHEBI:15378"/>
        <dbReference type="ChEBI" id="CHEBI:18151"/>
        <dbReference type="ChEBI" id="CHEBI:55437"/>
        <dbReference type="ChEBI" id="CHEBI:57856"/>
        <dbReference type="ChEBI" id="CHEBI:59789"/>
        <dbReference type="EC" id="2.1.1.163"/>
    </reaction>
</comment>
<dbReference type="Proteomes" id="UP001209486">
    <property type="component" value="Unassembled WGS sequence"/>
</dbReference>
<proteinExistence type="inferred from homology"/>
<feature type="binding site" evidence="4">
    <location>
        <position position="80"/>
    </location>
    <ligand>
        <name>S-adenosyl-L-methionine</name>
        <dbReference type="ChEBI" id="CHEBI:59789"/>
    </ligand>
</feature>
<dbReference type="Gene3D" id="3.40.50.150">
    <property type="entry name" value="Vaccinia Virus protein VP39"/>
    <property type="match status" value="1"/>
</dbReference>
<keyword evidence="3 4" id="KW-0949">S-adenosyl-L-methionine</keyword>
<dbReference type="GO" id="GO:0043770">
    <property type="term" value="F:demethylmenaquinone methyltransferase activity"/>
    <property type="evidence" value="ECO:0007669"/>
    <property type="project" value="UniProtKB-UniRule"/>
</dbReference>
<evidence type="ECO:0000313" key="5">
    <source>
        <dbReference type="EMBL" id="MCU9969327.1"/>
    </source>
</evidence>
<protein>
    <recommendedName>
        <fullName evidence="4">Demethylmenaquinone methyltransferase</fullName>
        <ecNumber evidence="4">2.1.1.163</ecNumber>
    </recommendedName>
</protein>
<dbReference type="HAMAP" id="MF_01813">
    <property type="entry name" value="MenG_UbiE_methyltr"/>
    <property type="match status" value="1"/>
</dbReference>
<evidence type="ECO:0000313" key="7">
    <source>
        <dbReference type="Proteomes" id="UP000578252"/>
    </source>
</evidence>
<dbReference type="EMBL" id="JABCUR010000006">
    <property type="protein sequence ID" value="NMW65438.1"/>
    <property type="molecule type" value="Genomic_DNA"/>
</dbReference>
<dbReference type="UniPathway" id="UPA00079">
    <property type="reaction ID" value="UER00169"/>
</dbReference>
<dbReference type="Pfam" id="PF01209">
    <property type="entry name" value="Ubie_methyltran"/>
    <property type="match status" value="1"/>
</dbReference>
<dbReference type="Proteomes" id="UP000578252">
    <property type="component" value="Unassembled WGS sequence"/>
</dbReference>
<feature type="binding site" evidence="4">
    <location>
        <position position="119"/>
    </location>
    <ligand>
        <name>S-adenosyl-L-methionine</name>
        <dbReference type="ChEBI" id="CHEBI:59789"/>
    </ligand>
</feature>
<dbReference type="PROSITE" id="PS51608">
    <property type="entry name" value="SAM_MT_UBIE"/>
    <property type="match status" value="1"/>
</dbReference>
<evidence type="ECO:0000256" key="4">
    <source>
        <dbReference type="HAMAP-Rule" id="MF_01813"/>
    </source>
</evidence>
<accession>A0A7Y0U4J2</accession>
<feature type="binding site" evidence="4">
    <location>
        <position position="62"/>
    </location>
    <ligand>
        <name>S-adenosyl-L-methionine</name>
        <dbReference type="ChEBI" id="CHEBI:59789"/>
    </ligand>
</feature>
<dbReference type="AlphaFoldDB" id="A0A7Y0U4J2"/>
<dbReference type="RefSeq" id="WP_114989638.1">
    <property type="nucleotide sequence ID" value="NZ_JABCUP010000004.1"/>
</dbReference>
<keyword evidence="2 4" id="KW-0808">Transferase</keyword>
<dbReference type="EMBL" id="VSZY01000013">
    <property type="protein sequence ID" value="MCU9969327.1"/>
    <property type="molecule type" value="Genomic_DNA"/>
</dbReference>
<dbReference type="PANTHER" id="PTHR43591">
    <property type="entry name" value="METHYLTRANSFERASE"/>
    <property type="match status" value="1"/>
</dbReference>
<keyword evidence="4" id="KW-0474">Menaquinone biosynthesis</keyword>
<sequence>MTRANLDKNPHDVKSMFNAVAKHYDLMNFLASLGQEKFWRRATRRAVVTRPGMRVLDVAAGTGASAIEFVRAGAAVVAVDFSQGMIHEGQLRHPELDFQQADAMNLKFADNSFDAVTISFGLRNVADPDQALREFYRVLRPGGHLVVCEFSRPTWAPFRALYRFFLGAVLPPIARLASSDAVAYDYLTESILAWPSQYQFATHLRDAGFEHLQLRNLTGGIVALHRGYKLK</sequence>
<comment type="caution">
    <text evidence="6">The sequence shown here is derived from an EMBL/GenBank/DDBJ whole genome shotgun (WGS) entry which is preliminary data.</text>
</comment>
<dbReference type="CDD" id="cd02440">
    <property type="entry name" value="AdoMet_MTases"/>
    <property type="match status" value="1"/>
</dbReference>
<evidence type="ECO:0000313" key="8">
    <source>
        <dbReference type="Proteomes" id="UP001209486"/>
    </source>
</evidence>
<evidence type="ECO:0000256" key="3">
    <source>
        <dbReference type="ARBA" id="ARBA00022691"/>
    </source>
</evidence>
<organism evidence="6 7">
    <name type="scientific">Mobiluncus mulieris</name>
    <dbReference type="NCBI Taxonomy" id="2052"/>
    <lineage>
        <taxon>Bacteria</taxon>
        <taxon>Bacillati</taxon>
        <taxon>Actinomycetota</taxon>
        <taxon>Actinomycetes</taxon>
        <taxon>Actinomycetales</taxon>
        <taxon>Actinomycetaceae</taxon>
        <taxon>Mobiluncus</taxon>
    </lineage>
</organism>
<dbReference type="PROSITE" id="PS01184">
    <property type="entry name" value="UBIE_2"/>
    <property type="match status" value="1"/>
</dbReference>
<reference evidence="6 7" key="2">
    <citation type="submission" date="2020-04" db="EMBL/GenBank/DDBJ databases">
        <title>Antimicrobial susceptibility and clonality of vaginal-derived multi-drug resistant Mobiluncus isolates in China.</title>
        <authorList>
            <person name="Zhang X."/>
        </authorList>
    </citation>
    <scope>NUCLEOTIDE SEQUENCE [LARGE SCALE GENOMIC DNA]</scope>
    <source>
        <strain evidence="6 7">13</strain>
    </source>
</reference>
<dbReference type="SUPFAM" id="SSF53335">
    <property type="entry name" value="S-adenosyl-L-methionine-dependent methyltransferases"/>
    <property type="match status" value="1"/>
</dbReference>
<feature type="binding site" evidence="4">
    <location>
        <begin position="102"/>
        <end position="103"/>
    </location>
    <ligand>
        <name>S-adenosyl-L-methionine</name>
        <dbReference type="ChEBI" id="CHEBI:59789"/>
    </ligand>
</feature>
<name>A0A7Y0U4J2_9ACTO</name>
<dbReference type="InterPro" id="IPR029063">
    <property type="entry name" value="SAM-dependent_MTases_sf"/>
</dbReference>
<evidence type="ECO:0000313" key="6">
    <source>
        <dbReference type="EMBL" id="NMW65438.1"/>
    </source>
</evidence>
<evidence type="ECO:0000256" key="2">
    <source>
        <dbReference type="ARBA" id="ARBA00022679"/>
    </source>
</evidence>
<dbReference type="InterPro" id="IPR023576">
    <property type="entry name" value="UbiE/COQ5_MeTrFase_CS"/>
</dbReference>
<gene>
    <name evidence="6" type="primary">ubiE</name>
    <name evidence="4" type="synonym">menG</name>
    <name evidence="5" type="ORF">FYZ43_07970</name>
    <name evidence="6" type="ORF">HHJ78_07850</name>
</gene>
<dbReference type="InterPro" id="IPR004033">
    <property type="entry name" value="UbiE/COQ5_MeTrFase"/>
</dbReference>
<dbReference type="GO" id="GO:0009234">
    <property type="term" value="P:menaquinone biosynthetic process"/>
    <property type="evidence" value="ECO:0007669"/>
    <property type="project" value="UniProtKB-UniRule"/>
</dbReference>
<evidence type="ECO:0000256" key="1">
    <source>
        <dbReference type="ARBA" id="ARBA00022603"/>
    </source>
</evidence>
<comment type="function">
    <text evidence="4">Methyltransferase required for the conversion of demethylmenaquinol (DMKH2) to menaquinol (MKH2).</text>
</comment>
<keyword evidence="1 4" id="KW-0489">Methyltransferase</keyword>
<reference evidence="5 8" key="1">
    <citation type="submission" date="2019-08" db="EMBL/GenBank/DDBJ databases">
        <title>Comparison of rpoB and gyrB Sequences from Mobiluncus Species and Development of a Multiplex PCR Method for Clinical Detection of Mobiluncus curtisii and Mobiluncus mulieris.</title>
        <authorList>
            <person name="Yang L."/>
            <person name="Shen Y."/>
            <person name="Xu G."/>
            <person name="Shu L.-B."/>
            <person name="Hu J."/>
            <person name="Zhang R."/>
            <person name="Wang Y."/>
            <person name="Zhou H.-W."/>
            <person name="Zhang X."/>
        </authorList>
    </citation>
    <scope>NUCLEOTIDE SEQUENCE [LARGE SCALE GENOMIC DNA]</scope>
    <source>
        <strain evidence="5 8">M26</strain>
    </source>
</reference>
<dbReference type="PANTHER" id="PTHR43591:SF24">
    <property type="entry name" value="2-METHOXY-6-POLYPRENYL-1,4-BENZOQUINOL METHYLASE, MITOCHONDRIAL"/>
    <property type="match status" value="1"/>
</dbReference>
<comment type="similarity">
    <text evidence="4">Belongs to the class I-like SAM-binding methyltransferase superfamily. MenG/UbiE family.</text>
</comment>
<dbReference type="EC" id="2.1.1.163" evidence="4"/>
<dbReference type="NCBIfam" id="NF001244">
    <property type="entry name" value="PRK00216.1-5"/>
    <property type="match status" value="1"/>
</dbReference>
<dbReference type="NCBIfam" id="TIGR01934">
    <property type="entry name" value="MenG_MenH_UbiE"/>
    <property type="match status" value="1"/>
</dbReference>
<dbReference type="GO" id="GO:0032259">
    <property type="term" value="P:methylation"/>
    <property type="evidence" value="ECO:0007669"/>
    <property type="project" value="UniProtKB-KW"/>
</dbReference>